<proteinExistence type="predicted"/>
<dbReference type="EMBL" id="KN840506">
    <property type="protein sequence ID" value="KIP06966.1"/>
    <property type="molecule type" value="Genomic_DNA"/>
</dbReference>
<sequence length="306" mass="34649">MSHGSETSPPRRVHAYFCDEDADVVLRASDDVDFMMYRVILGKASPVFKFMFTLPQSPSVVDDREFCNGLPVVDMAEDSHTLDILFRFCYPCERPELKSLDDIHRVLAAADKYDMEAVVAQARRLWRSIAALDPLRAFAIACKMRWGEEARSAARLSLREPVWPLEPPMAPEFKDISADTVIRLMSYHRRCGITAMKSARDFQWTAKIFNAPSCTHCLGGFSTVQTLRMRDWFTAYVKRAGPALGAQPCGATVTKRSIVDQSIREIYESPSCEVENHCIERIKQIVQVFGDELDKVISQVSLDLDL</sequence>
<dbReference type="SMART" id="SM00225">
    <property type="entry name" value="BTB"/>
    <property type="match status" value="1"/>
</dbReference>
<gene>
    <name evidence="2" type="ORF">PHLGIDRAFT_118490</name>
</gene>
<evidence type="ECO:0000313" key="2">
    <source>
        <dbReference type="EMBL" id="KIP06966.1"/>
    </source>
</evidence>
<dbReference type="Pfam" id="PF00651">
    <property type="entry name" value="BTB"/>
    <property type="match status" value="1"/>
</dbReference>
<dbReference type="AlphaFoldDB" id="A0A0C3RY61"/>
<keyword evidence="3" id="KW-1185">Reference proteome</keyword>
<dbReference type="InterPro" id="IPR011333">
    <property type="entry name" value="SKP1/BTB/POZ_sf"/>
</dbReference>
<dbReference type="SUPFAM" id="SSF54695">
    <property type="entry name" value="POZ domain"/>
    <property type="match status" value="1"/>
</dbReference>
<accession>A0A0C3RY61</accession>
<dbReference type="PROSITE" id="PS50097">
    <property type="entry name" value="BTB"/>
    <property type="match status" value="1"/>
</dbReference>
<evidence type="ECO:0000313" key="3">
    <source>
        <dbReference type="Proteomes" id="UP000053257"/>
    </source>
</evidence>
<protein>
    <recommendedName>
        <fullName evidence="1">BTB domain-containing protein</fullName>
    </recommendedName>
</protein>
<dbReference type="STRING" id="745531.A0A0C3RY61"/>
<evidence type="ECO:0000259" key="1">
    <source>
        <dbReference type="PROSITE" id="PS50097"/>
    </source>
</evidence>
<dbReference type="OrthoDB" id="6359816at2759"/>
<dbReference type="Gene3D" id="3.30.710.10">
    <property type="entry name" value="Potassium Channel Kv1.1, Chain A"/>
    <property type="match status" value="1"/>
</dbReference>
<feature type="domain" description="BTB" evidence="1">
    <location>
        <begin position="22"/>
        <end position="90"/>
    </location>
</feature>
<dbReference type="Proteomes" id="UP000053257">
    <property type="component" value="Unassembled WGS sequence"/>
</dbReference>
<dbReference type="InterPro" id="IPR000210">
    <property type="entry name" value="BTB/POZ_dom"/>
</dbReference>
<reference evidence="2 3" key="1">
    <citation type="journal article" date="2014" name="PLoS Genet.">
        <title>Analysis of the Phlebiopsis gigantea genome, transcriptome and secretome provides insight into its pioneer colonization strategies of wood.</title>
        <authorList>
            <person name="Hori C."/>
            <person name="Ishida T."/>
            <person name="Igarashi K."/>
            <person name="Samejima M."/>
            <person name="Suzuki H."/>
            <person name="Master E."/>
            <person name="Ferreira P."/>
            <person name="Ruiz-Duenas F.J."/>
            <person name="Held B."/>
            <person name="Canessa P."/>
            <person name="Larrondo L.F."/>
            <person name="Schmoll M."/>
            <person name="Druzhinina I.S."/>
            <person name="Kubicek C.P."/>
            <person name="Gaskell J.A."/>
            <person name="Kersten P."/>
            <person name="St John F."/>
            <person name="Glasner J."/>
            <person name="Sabat G."/>
            <person name="Splinter BonDurant S."/>
            <person name="Syed K."/>
            <person name="Yadav J."/>
            <person name="Mgbeahuruike A.C."/>
            <person name="Kovalchuk A."/>
            <person name="Asiegbu F.O."/>
            <person name="Lackner G."/>
            <person name="Hoffmeister D."/>
            <person name="Rencoret J."/>
            <person name="Gutierrez A."/>
            <person name="Sun H."/>
            <person name="Lindquist E."/>
            <person name="Barry K."/>
            <person name="Riley R."/>
            <person name="Grigoriev I.V."/>
            <person name="Henrissat B."/>
            <person name="Kues U."/>
            <person name="Berka R.M."/>
            <person name="Martinez A.T."/>
            <person name="Covert S.F."/>
            <person name="Blanchette R.A."/>
            <person name="Cullen D."/>
        </authorList>
    </citation>
    <scope>NUCLEOTIDE SEQUENCE [LARGE SCALE GENOMIC DNA]</scope>
    <source>
        <strain evidence="2 3">11061_1 CR5-6</strain>
    </source>
</reference>
<dbReference type="HOGENOM" id="CLU_052397_0_0_1"/>
<name>A0A0C3RY61_PHLG1</name>
<organism evidence="2 3">
    <name type="scientific">Phlebiopsis gigantea (strain 11061_1 CR5-6)</name>
    <name type="common">White-rot fungus</name>
    <name type="synonym">Peniophora gigantea</name>
    <dbReference type="NCBI Taxonomy" id="745531"/>
    <lineage>
        <taxon>Eukaryota</taxon>
        <taxon>Fungi</taxon>
        <taxon>Dikarya</taxon>
        <taxon>Basidiomycota</taxon>
        <taxon>Agaricomycotina</taxon>
        <taxon>Agaricomycetes</taxon>
        <taxon>Polyporales</taxon>
        <taxon>Phanerochaetaceae</taxon>
        <taxon>Phlebiopsis</taxon>
    </lineage>
</organism>